<organism evidence="2 3">
    <name type="scientific">Gossypium arboreum</name>
    <name type="common">Tree cotton</name>
    <name type="synonym">Gossypium nanking</name>
    <dbReference type="NCBI Taxonomy" id="29729"/>
    <lineage>
        <taxon>Eukaryota</taxon>
        <taxon>Viridiplantae</taxon>
        <taxon>Streptophyta</taxon>
        <taxon>Embryophyta</taxon>
        <taxon>Tracheophyta</taxon>
        <taxon>Spermatophyta</taxon>
        <taxon>Magnoliopsida</taxon>
        <taxon>eudicotyledons</taxon>
        <taxon>Gunneridae</taxon>
        <taxon>Pentapetalae</taxon>
        <taxon>rosids</taxon>
        <taxon>malvids</taxon>
        <taxon>Malvales</taxon>
        <taxon>Malvaceae</taxon>
        <taxon>Malvoideae</taxon>
        <taxon>Gossypium</taxon>
    </lineage>
</organism>
<feature type="region of interest" description="Disordered" evidence="1">
    <location>
        <begin position="1"/>
        <end position="33"/>
    </location>
</feature>
<dbReference type="EMBL" id="JARKNE010000003">
    <property type="protein sequence ID" value="KAK5838375.1"/>
    <property type="molecule type" value="Genomic_DNA"/>
</dbReference>
<gene>
    <name evidence="2" type="ORF">PVK06_007104</name>
</gene>
<reference evidence="2 3" key="1">
    <citation type="submission" date="2023-03" db="EMBL/GenBank/DDBJ databases">
        <title>WGS of Gossypium arboreum.</title>
        <authorList>
            <person name="Yu D."/>
        </authorList>
    </citation>
    <scope>NUCLEOTIDE SEQUENCE [LARGE SCALE GENOMIC DNA]</scope>
    <source>
        <tissue evidence="2">Leaf</tissue>
    </source>
</reference>
<protein>
    <submittedName>
        <fullName evidence="2">Uncharacterized protein</fullName>
    </submittedName>
</protein>
<dbReference type="Gene3D" id="1.10.10.1290">
    <property type="entry name" value="Transcriptional regulator DELLA, N-terminal domain"/>
    <property type="match status" value="1"/>
</dbReference>
<dbReference type="Proteomes" id="UP001358586">
    <property type="component" value="Chromosome 3"/>
</dbReference>
<proteinExistence type="predicted"/>
<evidence type="ECO:0000256" key="1">
    <source>
        <dbReference type="SAM" id="MobiDB-lite"/>
    </source>
</evidence>
<comment type="caution">
    <text evidence="2">The sequence shown here is derived from an EMBL/GenBank/DDBJ whole genome shotgun (WGS) entry which is preliminary data.</text>
</comment>
<sequence>MKRDHNYLQPNPDLSALRSGPSTRKAKAWEEEATQQDCGMDELLAVLVYKVKTSNMAKVA</sequence>
<evidence type="ECO:0000313" key="3">
    <source>
        <dbReference type="Proteomes" id="UP001358586"/>
    </source>
</evidence>
<dbReference type="InterPro" id="IPR038088">
    <property type="entry name" value="DELLA_N_sf"/>
</dbReference>
<keyword evidence="3" id="KW-1185">Reference proteome</keyword>
<name>A0ABR0QGF0_GOSAR</name>
<accession>A0ABR0QGF0</accession>
<evidence type="ECO:0000313" key="2">
    <source>
        <dbReference type="EMBL" id="KAK5838375.1"/>
    </source>
</evidence>